<dbReference type="Proteomes" id="UP000044026">
    <property type="component" value="Unassembled WGS sequence"/>
</dbReference>
<accession>A0A0B7GZT6</accession>
<evidence type="ECO:0000256" key="1">
    <source>
        <dbReference type="SAM" id="MobiDB-lite"/>
    </source>
</evidence>
<evidence type="ECO:0000313" key="3">
    <source>
        <dbReference type="EMBL" id="CEN32801.1"/>
    </source>
</evidence>
<proteinExistence type="predicted"/>
<keyword evidence="2" id="KW-1133">Transmembrane helix</keyword>
<dbReference type="AlphaFoldDB" id="A0A0B7GZT6"/>
<protein>
    <submittedName>
        <fullName evidence="3">Uncharacterized protein</fullName>
    </submittedName>
</protein>
<organism evidence="3 4">
    <name type="scientific">Capnocytophaga canimorsus</name>
    <dbReference type="NCBI Taxonomy" id="28188"/>
    <lineage>
        <taxon>Bacteria</taxon>
        <taxon>Pseudomonadati</taxon>
        <taxon>Bacteroidota</taxon>
        <taxon>Flavobacteriia</taxon>
        <taxon>Flavobacteriales</taxon>
        <taxon>Flavobacteriaceae</taxon>
        <taxon>Capnocytophaga</taxon>
    </lineage>
</organism>
<keyword evidence="2" id="KW-0472">Membrane</keyword>
<gene>
    <name evidence="3" type="ORF">CCAN12_190005</name>
</gene>
<dbReference type="EMBL" id="CDOE01000011">
    <property type="protein sequence ID" value="CEN32801.1"/>
    <property type="molecule type" value="Genomic_DNA"/>
</dbReference>
<evidence type="ECO:0000313" key="4">
    <source>
        <dbReference type="Proteomes" id="UP000044026"/>
    </source>
</evidence>
<sequence>MLKIVFHFLIPKLSIKIWYKAYFLILKWTDVSSTWKFLKKEKVPNRKSQEKNVAKAKKMVLNRQKKKQKTENKKLRKPLKMFLKNEKNENNQLLKINKNTVNPYFFIFVSYFYLVVNKIILYQ</sequence>
<name>A0A0B7GZT6_9FLAO</name>
<reference evidence="3 4" key="1">
    <citation type="submission" date="2015-01" db="EMBL/GenBank/DDBJ databases">
        <authorList>
            <person name="Xiang T."/>
            <person name="Song Y."/>
            <person name="Huang L."/>
            <person name="Wang B."/>
            <person name="Wu P."/>
        </authorList>
    </citation>
    <scope>NUCLEOTIDE SEQUENCE [LARGE SCALE GENOMIC DNA]</scope>
    <source>
        <strain evidence="3 4">Cc12</strain>
    </source>
</reference>
<keyword evidence="2" id="KW-0812">Transmembrane</keyword>
<feature type="transmembrane region" description="Helical" evidence="2">
    <location>
        <begin position="104"/>
        <end position="122"/>
    </location>
</feature>
<evidence type="ECO:0000256" key="2">
    <source>
        <dbReference type="SAM" id="Phobius"/>
    </source>
</evidence>
<feature type="compositionally biased region" description="Basic residues" evidence="1">
    <location>
        <begin position="54"/>
        <end position="76"/>
    </location>
</feature>
<feature type="region of interest" description="Disordered" evidence="1">
    <location>
        <begin position="47"/>
        <end position="76"/>
    </location>
</feature>